<evidence type="ECO:0000256" key="1">
    <source>
        <dbReference type="SAM" id="MobiDB-lite"/>
    </source>
</evidence>
<feature type="region of interest" description="Disordered" evidence="1">
    <location>
        <begin position="28"/>
        <end position="47"/>
    </location>
</feature>
<name>A0AAN9TF65_PSOTE</name>
<protein>
    <submittedName>
        <fullName evidence="2">Uncharacterized protein</fullName>
    </submittedName>
</protein>
<sequence length="118" mass="12559">MQGNLVEPVGNTEDPPAPIANELANAAVAAPEQPTSEPLVPAMRSSDEPNILVPDCVEKGAEVSGDVPQSTISEADFVTETKDLQNHQRPIKAKVIDGSSHGDSLASNMRRCIWKINC</sequence>
<dbReference type="Proteomes" id="UP001386955">
    <property type="component" value="Unassembled WGS sequence"/>
</dbReference>
<gene>
    <name evidence="2" type="ORF">VNO78_04730</name>
</gene>
<evidence type="ECO:0000313" key="2">
    <source>
        <dbReference type="EMBL" id="KAK7412946.1"/>
    </source>
</evidence>
<dbReference type="AlphaFoldDB" id="A0AAN9TF65"/>
<evidence type="ECO:0000313" key="3">
    <source>
        <dbReference type="Proteomes" id="UP001386955"/>
    </source>
</evidence>
<comment type="caution">
    <text evidence="2">The sequence shown here is derived from an EMBL/GenBank/DDBJ whole genome shotgun (WGS) entry which is preliminary data.</text>
</comment>
<keyword evidence="3" id="KW-1185">Reference proteome</keyword>
<organism evidence="2 3">
    <name type="scientific">Psophocarpus tetragonolobus</name>
    <name type="common">Winged bean</name>
    <name type="synonym">Dolichos tetragonolobus</name>
    <dbReference type="NCBI Taxonomy" id="3891"/>
    <lineage>
        <taxon>Eukaryota</taxon>
        <taxon>Viridiplantae</taxon>
        <taxon>Streptophyta</taxon>
        <taxon>Embryophyta</taxon>
        <taxon>Tracheophyta</taxon>
        <taxon>Spermatophyta</taxon>
        <taxon>Magnoliopsida</taxon>
        <taxon>eudicotyledons</taxon>
        <taxon>Gunneridae</taxon>
        <taxon>Pentapetalae</taxon>
        <taxon>rosids</taxon>
        <taxon>fabids</taxon>
        <taxon>Fabales</taxon>
        <taxon>Fabaceae</taxon>
        <taxon>Papilionoideae</taxon>
        <taxon>50 kb inversion clade</taxon>
        <taxon>NPAAA clade</taxon>
        <taxon>indigoferoid/millettioid clade</taxon>
        <taxon>Phaseoleae</taxon>
        <taxon>Psophocarpus</taxon>
    </lineage>
</organism>
<accession>A0AAN9TF65</accession>
<reference evidence="2 3" key="1">
    <citation type="submission" date="2024-01" db="EMBL/GenBank/DDBJ databases">
        <title>The genomes of 5 underutilized Papilionoideae crops provide insights into root nodulation and disease resistanc.</title>
        <authorList>
            <person name="Jiang F."/>
        </authorList>
    </citation>
    <scope>NUCLEOTIDE SEQUENCE [LARGE SCALE GENOMIC DNA]</scope>
    <source>
        <strain evidence="2">DUOXIRENSHENG_FW03</strain>
        <tissue evidence="2">Leaves</tissue>
    </source>
</reference>
<proteinExistence type="predicted"/>
<dbReference type="EMBL" id="JAYMYS010000001">
    <property type="protein sequence ID" value="KAK7412946.1"/>
    <property type="molecule type" value="Genomic_DNA"/>
</dbReference>